<keyword evidence="7" id="KW-1185">Reference proteome</keyword>
<name>A0ABN6P3P3_9PROT</name>
<proteinExistence type="inferred from homology"/>
<evidence type="ECO:0000256" key="4">
    <source>
        <dbReference type="ARBA" id="ARBA00022825"/>
    </source>
</evidence>
<keyword evidence="4" id="KW-0720">Serine protease</keyword>
<dbReference type="SUPFAM" id="SSF52096">
    <property type="entry name" value="ClpP/crotonase"/>
    <property type="match status" value="1"/>
</dbReference>
<gene>
    <name evidence="6" type="ORF">Rmf_21430</name>
</gene>
<evidence type="ECO:0000256" key="1">
    <source>
        <dbReference type="ARBA" id="ARBA00009179"/>
    </source>
</evidence>
<dbReference type="SMART" id="SM00245">
    <property type="entry name" value="TSPc"/>
    <property type="match status" value="1"/>
</dbReference>
<dbReference type="PANTHER" id="PTHR32060:SF30">
    <property type="entry name" value="CARBOXY-TERMINAL PROCESSING PROTEASE CTPA"/>
    <property type="match status" value="1"/>
</dbReference>
<dbReference type="Gene3D" id="3.30.750.44">
    <property type="match status" value="1"/>
</dbReference>
<dbReference type="InterPro" id="IPR041489">
    <property type="entry name" value="PDZ_6"/>
</dbReference>
<evidence type="ECO:0000259" key="5">
    <source>
        <dbReference type="PROSITE" id="PS50106"/>
    </source>
</evidence>
<dbReference type="EMBL" id="AP025637">
    <property type="protein sequence ID" value="BDG72214.1"/>
    <property type="molecule type" value="Genomic_DNA"/>
</dbReference>
<dbReference type="Proteomes" id="UP000831327">
    <property type="component" value="Chromosome"/>
</dbReference>
<dbReference type="PANTHER" id="PTHR32060">
    <property type="entry name" value="TAIL-SPECIFIC PROTEASE"/>
    <property type="match status" value="1"/>
</dbReference>
<keyword evidence="2" id="KW-0645">Protease</keyword>
<feature type="domain" description="PDZ" evidence="5">
    <location>
        <begin position="138"/>
        <end position="197"/>
    </location>
</feature>
<evidence type="ECO:0000256" key="3">
    <source>
        <dbReference type="ARBA" id="ARBA00022801"/>
    </source>
</evidence>
<organism evidence="6 7">
    <name type="scientific">Roseomonas fluvialis</name>
    <dbReference type="NCBI Taxonomy" id="1750527"/>
    <lineage>
        <taxon>Bacteria</taxon>
        <taxon>Pseudomonadati</taxon>
        <taxon>Pseudomonadota</taxon>
        <taxon>Alphaproteobacteria</taxon>
        <taxon>Acetobacterales</taxon>
        <taxon>Roseomonadaceae</taxon>
        <taxon>Roseomonas</taxon>
    </lineage>
</organism>
<dbReference type="InterPro" id="IPR036034">
    <property type="entry name" value="PDZ_sf"/>
</dbReference>
<dbReference type="CDD" id="cd07560">
    <property type="entry name" value="Peptidase_S41_CPP"/>
    <property type="match status" value="1"/>
</dbReference>
<reference evidence="6 7" key="1">
    <citation type="journal article" date="2016" name="Microbes Environ.">
        <title>Phylogenetically diverse aerobic anoxygenic phototrophic bacteria isolated from epilithic biofilms in Tama river, Japan.</title>
        <authorList>
            <person name="Hirose S."/>
            <person name="Matsuura K."/>
            <person name="Haruta S."/>
        </authorList>
    </citation>
    <scope>NUCLEOTIDE SEQUENCE [LARGE SCALE GENOMIC DNA]</scope>
    <source>
        <strain evidence="6 7">S08</strain>
    </source>
</reference>
<dbReference type="PROSITE" id="PS50106">
    <property type="entry name" value="PDZ"/>
    <property type="match status" value="1"/>
</dbReference>
<evidence type="ECO:0000313" key="6">
    <source>
        <dbReference type="EMBL" id="BDG72214.1"/>
    </source>
</evidence>
<evidence type="ECO:0000256" key="2">
    <source>
        <dbReference type="ARBA" id="ARBA00022670"/>
    </source>
</evidence>
<dbReference type="SUPFAM" id="SSF50156">
    <property type="entry name" value="PDZ domain-like"/>
    <property type="match status" value="1"/>
</dbReference>
<dbReference type="InterPro" id="IPR029045">
    <property type="entry name" value="ClpP/crotonase-like_dom_sf"/>
</dbReference>
<dbReference type="InterPro" id="IPR004447">
    <property type="entry name" value="Peptidase_S41A"/>
</dbReference>
<dbReference type="Pfam" id="PF17820">
    <property type="entry name" value="PDZ_6"/>
    <property type="match status" value="1"/>
</dbReference>
<comment type="similarity">
    <text evidence="1">Belongs to the peptidase S41A family.</text>
</comment>
<dbReference type="InterPro" id="IPR005151">
    <property type="entry name" value="Tail-specific_protease"/>
</dbReference>
<dbReference type="SMART" id="SM00228">
    <property type="entry name" value="PDZ"/>
    <property type="match status" value="1"/>
</dbReference>
<protein>
    <submittedName>
        <fullName evidence="6">Peptidase S41</fullName>
    </submittedName>
</protein>
<dbReference type="RefSeq" id="WP_244459424.1">
    <property type="nucleotide sequence ID" value="NZ_AP025637.1"/>
</dbReference>
<dbReference type="Gene3D" id="2.30.42.10">
    <property type="match status" value="1"/>
</dbReference>
<dbReference type="InterPro" id="IPR001478">
    <property type="entry name" value="PDZ"/>
</dbReference>
<dbReference type="Gene3D" id="3.90.226.10">
    <property type="entry name" value="2-enoyl-CoA Hydratase, Chain A, domain 1"/>
    <property type="match status" value="1"/>
</dbReference>
<evidence type="ECO:0000313" key="7">
    <source>
        <dbReference type="Proteomes" id="UP000831327"/>
    </source>
</evidence>
<accession>A0ABN6P3P3</accession>
<dbReference type="Pfam" id="PF03572">
    <property type="entry name" value="Peptidase_S41"/>
    <property type="match status" value="1"/>
</dbReference>
<keyword evidence="3" id="KW-0378">Hydrolase</keyword>
<sequence length="487" mass="50145">MRNAPYPREEMRLVLGAGFAAILERHLEAATPADLLAWGMAGMAGIDPALRVARTTRDITLLTGDRRILARPVPAPDPREAPAVAGGAAADTLTLFQQAAWAASPPLRSAGAPRLIAETFEAVFGHLDPFSRYVTPDEAQAARERRTGEAGLGLRLAPPRSGAGTIIVALNPEGPAAAAGLRVGTRVFAIDGVALRGRDAGVAAGLLEGPAGTPVTLLIEAGRSRREVTLIRSLPIGSPVVAERIEDTLVLRIPSFTAQTERQVSAAVLTGLAERPPRAIVLDLRGNRGGLLAQAAAVADVFMGDGEAFRTVGRHPDASRIYATGRPDLSEGLPLVVLVDGRTASSAEILAASLGDRGRAVVLGTGTTGKGLVQLVVPLPDGGELLMSWSRLVMPAGWPLQGVGVLPGLCTAAGPEAAAQGLAALRTGSRPMGAAQARQRALRHPVPLAETEALRALCPAGDPREGDVPLARALAADPAAMAAGLAR</sequence>